<dbReference type="EMBL" id="ASRX01000021">
    <property type="protein sequence ID" value="EYF05696.1"/>
    <property type="molecule type" value="Genomic_DNA"/>
</dbReference>
<dbReference type="InterPro" id="IPR014044">
    <property type="entry name" value="CAP_dom"/>
</dbReference>
<dbReference type="Gene3D" id="3.40.33.10">
    <property type="entry name" value="CAP"/>
    <property type="match status" value="1"/>
</dbReference>
<dbReference type="PROSITE" id="PS51257">
    <property type="entry name" value="PROKAR_LIPOPROTEIN"/>
    <property type="match status" value="1"/>
</dbReference>
<evidence type="ECO:0000313" key="4">
    <source>
        <dbReference type="Proteomes" id="UP000019678"/>
    </source>
</evidence>
<dbReference type="SUPFAM" id="SSF55797">
    <property type="entry name" value="PR-1-like"/>
    <property type="match status" value="1"/>
</dbReference>
<dbReference type="Proteomes" id="UP000019678">
    <property type="component" value="Unassembled WGS sequence"/>
</dbReference>
<dbReference type="PANTHER" id="PTHR31157">
    <property type="entry name" value="SCP DOMAIN-CONTAINING PROTEIN"/>
    <property type="match status" value="1"/>
</dbReference>
<dbReference type="CDD" id="cd05379">
    <property type="entry name" value="CAP_bacterial"/>
    <property type="match status" value="1"/>
</dbReference>
<dbReference type="Pfam" id="PF00188">
    <property type="entry name" value="CAP"/>
    <property type="match status" value="1"/>
</dbReference>
<proteinExistence type="predicted"/>
<gene>
    <name evidence="3" type="ORF">CAP_2986</name>
</gene>
<dbReference type="PANTHER" id="PTHR31157:SF1">
    <property type="entry name" value="SCP DOMAIN-CONTAINING PROTEIN"/>
    <property type="match status" value="1"/>
</dbReference>
<evidence type="ECO:0000313" key="3">
    <source>
        <dbReference type="EMBL" id="EYF05696.1"/>
    </source>
</evidence>
<reference evidence="3 4" key="1">
    <citation type="submission" date="2013-05" db="EMBL/GenBank/DDBJ databases">
        <title>Genome assembly of Chondromyces apiculatus DSM 436.</title>
        <authorList>
            <person name="Sharma G."/>
            <person name="Khatri I."/>
            <person name="Kaur C."/>
            <person name="Mayilraj S."/>
            <person name="Subramanian S."/>
        </authorList>
    </citation>
    <scope>NUCLEOTIDE SEQUENCE [LARGE SCALE GENOMIC DNA]</scope>
    <source>
        <strain evidence="3 4">DSM 436</strain>
    </source>
</reference>
<evidence type="ECO:0000256" key="1">
    <source>
        <dbReference type="SAM" id="SignalP"/>
    </source>
</evidence>
<dbReference type="OrthoDB" id="68195at2"/>
<keyword evidence="1" id="KW-0732">Signal</keyword>
<feature type="domain" description="SCP" evidence="2">
    <location>
        <begin position="87"/>
        <end position="211"/>
    </location>
</feature>
<dbReference type="RefSeq" id="WP_052375338.1">
    <property type="nucleotide sequence ID" value="NZ_ASRX01000021.1"/>
</dbReference>
<feature type="chain" id="PRO_5001500402" description="SCP domain-containing protein" evidence="1">
    <location>
        <begin position="24"/>
        <end position="214"/>
    </location>
</feature>
<accession>A0A017TAR2</accession>
<dbReference type="eggNOG" id="COG2340">
    <property type="taxonomic scope" value="Bacteria"/>
</dbReference>
<sequence>MKTISTLSSIILLAAIGSLGCVGAPGSDEDTGDDTLLDLQGDDLSASEDTDAVERLGEASDALVACAGQPAWQAAWETWEDEVRTLVNQKRAAGAKCGGTTYPPAPALAVDNRLRCSARRHSRDMGVNNFMNHIGSDGSEPWDRMEDAGYAYTQAAENIAVGYNSPAAVVNGWMGSVGHCQNIMKATLKHLGVGYYRKDGSTYVHHWTQNFGRQ</sequence>
<dbReference type="InterPro" id="IPR035940">
    <property type="entry name" value="CAP_sf"/>
</dbReference>
<feature type="signal peptide" evidence="1">
    <location>
        <begin position="1"/>
        <end position="23"/>
    </location>
</feature>
<keyword evidence="4" id="KW-1185">Reference proteome</keyword>
<evidence type="ECO:0000259" key="2">
    <source>
        <dbReference type="Pfam" id="PF00188"/>
    </source>
</evidence>
<protein>
    <recommendedName>
        <fullName evidence="2">SCP domain-containing protein</fullName>
    </recommendedName>
</protein>
<name>A0A017TAR2_9BACT</name>
<dbReference type="STRING" id="1192034.CAP_2986"/>
<comment type="caution">
    <text evidence="3">The sequence shown here is derived from an EMBL/GenBank/DDBJ whole genome shotgun (WGS) entry which is preliminary data.</text>
</comment>
<dbReference type="AlphaFoldDB" id="A0A017TAR2"/>
<organism evidence="3 4">
    <name type="scientific">Chondromyces apiculatus DSM 436</name>
    <dbReference type="NCBI Taxonomy" id="1192034"/>
    <lineage>
        <taxon>Bacteria</taxon>
        <taxon>Pseudomonadati</taxon>
        <taxon>Myxococcota</taxon>
        <taxon>Polyangia</taxon>
        <taxon>Polyangiales</taxon>
        <taxon>Polyangiaceae</taxon>
        <taxon>Chondromyces</taxon>
    </lineage>
</organism>